<dbReference type="Proteomes" id="UP000322553">
    <property type="component" value="Chromosome"/>
</dbReference>
<dbReference type="GO" id="GO:0072344">
    <property type="term" value="P:rescue of stalled ribosome"/>
    <property type="evidence" value="ECO:0007669"/>
    <property type="project" value="TreeGrafter"/>
</dbReference>
<dbReference type="EMBL" id="CP043420">
    <property type="protein sequence ID" value="QEL11284.1"/>
    <property type="molecule type" value="Genomic_DNA"/>
</dbReference>
<name>A0A1S1NWZ7_9GAMM</name>
<evidence type="ECO:0000313" key="4">
    <source>
        <dbReference type="Proteomes" id="UP000322553"/>
    </source>
</evidence>
<feature type="region of interest" description="Disordered" evidence="2">
    <location>
        <begin position="97"/>
        <end position="138"/>
    </location>
</feature>
<dbReference type="STRING" id="657387.BH688_05380"/>
<gene>
    <name evidence="3" type="ORF">FY550_09130</name>
</gene>
<dbReference type="PROSITE" id="PS00745">
    <property type="entry name" value="RF_PROK_I"/>
    <property type="match status" value="1"/>
</dbReference>
<dbReference type="Pfam" id="PF00472">
    <property type="entry name" value="RF-1"/>
    <property type="match status" value="1"/>
</dbReference>
<dbReference type="EC" id="3.1.1.29" evidence="3"/>
<organism evidence="3 4">
    <name type="scientific">Kushneria phosphatilytica</name>
    <dbReference type="NCBI Taxonomy" id="657387"/>
    <lineage>
        <taxon>Bacteria</taxon>
        <taxon>Pseudomonadati</taxon>
        <taxon>Pseudomonadota</taxon>
        <taxon>Gammaproteobacteria</taxon>
        <taxon>Oceanospirillales</taxon>
        <taxon>Halomonadaceae</taxon>
        <taxon>Kushneria</taxon>
    </lineage>
</organism>
<dbReference type="InterPro" id="IPR045853">
    <property type="entry name" value="Pep_chain_release_fac_I_sf"/>
</dbReference>
<dbReference type="SUPFAM" id="SSF75620">
    <property type="entry name" value="Release factor"/>
    <property type="match status" value="1"/>
</dbReference>
<dbReference type="AlphaFoldDB" id="A0A1S1NWZ7"/>
<dbReference type="OrthoDB" id="9815709at2"/>
<evidence type="ECO:0000256" key="1">
    <source>
        <dbReference type="ARBA" id="ARBA00010835"/>
    </source>
</evidence>
<dbReference type="GO" id="GO:0043022">
    <property type="term" value="F:ribosome binding"/>
    <property type="evidence" value="ECO:0007669"/>
    <property type="project" value="TreeGrafter"/>
</dbReference>
<dbReference type="PANTHER" id="PTHR47814">
    <property type="entry name" value="PEPTIDYL-TRNA HYDROLASE ARFB"/>
    <property type="match status" value="1"/>
</dbReference>
<accession>A0A1S1NWZ7</accession>
<comment type="similarity">
    <text evidence="1">Belongs to the prokaryotic/mitochondrial release factor family.</text>
</comment>
<proteinExistence type="inferred from homology"/>
<evidence type="ECO:0000313" key="3">
    <source>
        <dbReference type="EMBL" id="QEL11284.1"/>
    </source>
</evidence>
<sequence>MALQVSRNIVIPDHEIIMHAMRSQGAGGQNVNKVASAIHLRFDIHASSLPEGIREKLLALNDDRITQEGVVVIRAQQYRTQQQNREEARHRLKQLIKRVIYTAKPRKPTGPSRSAKRRRLEHKKQRGQRKALRGRVDH</sequence>
<dbReference type="GO" id="GO:0003747">
    <property type="term" value="F:translation release factor activity"/>
    <property type="evidence" value="ECO:0007669"/>
    <property type="project" value="InterPro"/>
</dbReference>
<dbReference type="GO" id="GO:0004045">
    <property type="term" value="F:peptidyl-tRNA hydrolase activity"/>
    <property type="evidence" value="ECO:0007669"/>
    <property type="project" value="UniProtKB-EC"/>
</dbReference>
<protein>
    <submittedName>
        <fullName evidence="3">Aminoacyl-tRNA hydrolase</fullName>
        <ecNumber evidence="3">3.1.1.29</ecNumber>
    </submittedName>
</protein>
<dbReference type="Gene3D" id="3.30.160.20">
    <property type="match status" value="1"/>
</dbReference>
<dbReference type="PANTHER" id="PTHR47814:SF1">
    <property type="entry name" value="PEPTIDYL-TRNA HYDROLASE ARFB"/>
    <property type="match status" value="1"/>
</dbReference>
<keyword evidence="3" id="KW-0378">Hydrolase</keyword>
<dbReference type="RefSeq" id="WP_070977627.1">
    <property type="nucleotide sequence ID" value="NZ_CP043420.1"/>
</dbReference>
<evidence type="ECO:0000256" key="2">
    <source>
        <dbReference type="SAM" id="MobiDB-lite"/>
    </source>
</evidence>
<feature type="compositionally biased region" description="Basic residues" evidence="2">
    <location>
        <begin position="114"/>
        <end position="138"/>
    </location>
</feature>
<dbReference type="KEGG" id="kuy:FY550_09130"/>
<dbReference type="InterPro" id="IPR000352">
    <property type="entry name" value="Pep_chain_release_fac_I"/>
</dbReference>
<reference evidence="3 4" key="1">
    <citation type="submission" date="2019-08" db="EMBL/GenBank/DDBJ databases">
        <title>Complete genome sequence of Kushneria sp. YCWA18, a halophilic phosphate-solubilizing bacterium isolated from Daqiao saltern in China.</title>
        <authorList>
            <person name="Du G.-X."/>
            <person name="Qu L.-Y."/>
        </authorList>
    </citation>
    <scope>NUCLEOTIDE SEQUENCE [LARGE SCALE GENOMIC DNA]</scope>
    <source>
        <strain evidence="3 4">YCWA18</strain>
    </source>
</reference>
<dbReference type="NCBIfam" id="NF006718">
    <property type="entry name" value="PRK09256.1"/>
    <property type="match status" value="1"/>
</dbReference>
<keyword evidence="4" id="KW-1185">Reference proteome</keyword>